<evidence type="ECO:0000256" key="5">
    <source>
        <dbReference type="ARBA" id="ARBA00023049"/>
    </source>
</evidence>
<dbReference type="InterPro" id="IPR001915">
    <property type="entry name" value="Peptidase_M48"/>
</dbReference>
<proteinExistence type="inferred from homology"/>
<dbReference type="Proteomes" id="UP000253769">
    <property type="component" value="Unassembled WGS sequence"/>
</dbReference>
<keyword evidence="4 6" id="KW-0862">Zinc</keyword>
<comment type="similarity">
    <text evidence="6">Belongs to the peptidase M48 family.</text>
</comment>
<dbReference type="EMBL" id="QQOH01000001">
    <property type="protein sequence ID" value="RDE24078.1"/>
    <property type="molecule type" value="Genomic_DNA"/>
</dbReference>
<dbReference type="PANTHER" id="PTHR22726:SF1">
    <property type="entry name" value="METALLOENDOPEPTIDASE OMA1, MITOCHONDRIAL"/>
    <property type="match status" value="1"/>
</dbReference>
<dbReference type="InterPro" id="IPR051156">
    <property type="entry name" value="Mito/Outer_Membr_Metalloprot"/>
</dbReference>
<evidence type="ECO:0000259" key="8">
    <source>
        <dbReference type="Pfam" id="PF01435"/>
    </source>
</evidence>
<evidence type="ECO:0000256" key="6">
    <source>
        <dbReference type="RuleBase" id="RU003983"/>
    </source>
</evidence>
<dbReference type="Gene3D" id="2.30.42.10">
    <property type="match status" value="1"/>
</dbReference>
<evidence type="ECO:0000256" key="2">
    <source>
        <dbReference type="ARBA" id="ARBA00022723"/>
    </source>
</evidence>
<keyword evidence="1 6" id="KW-0645">Protease</keyword>
<dbReference type="GO" id="GO:0051603">
    <property type="term" value="P:proteolysis involved in protein catabolic process"/>
    <property type="evidence" value="ECO:0007669"/>
    <property type="project" value="TreeGrafter"/>
</dbReference>
<gene>
    <name evidence="9" type="ORF">DV711_00260</name>
</gene>
<sequence>MKLTAGGILLVMMATLSSGCATPTYQSPKPAPALTLSEAERQQGKALHYRLAQQQRLNRVSWPLLKASTDLCPDKIRPALGFQYANSHSFAPSDAQQTDTKQPASERDAAIREFKLGEVLQVMAVVPGSGADLAGIKTGDKLIKLGEQSLPTGRTALLEAPEILRQQLADLKPDQTIEVTLYRNGQTLTRPLKPQTLCDYPVKRLPSEQINAYADHYSVAITDGMLAFATNEDDLALVIAHELAHNLLDHIPATARNTLLGGALDLLLISQGILSPGAFSLGGSVHFSKAFESEADYLALYLLARAGYDLEGRAEFWRRLSNSRPSHILSETGSTHPGNAERYVRMQAAIAEIRLKQQRKEALVPNTIKP</sequence>
<evidence type="ECO:0000313" key="9">
    <source>
        <dbReference type="EMBL" id="RDE24078.1"/>
    </source>
</evidence>
<evidence type="ECO:0000256" key="4">
    <source>
        <dbReference type="ARBA" id="ARBA00022833"/>
    </source>
</evidence>
<accession>A0A369WPQ9</accession>
<keyword evidence="3 6" id="KW-0378">Hydrolase</keyword>
<evidence type="ECO:0000256" key="7">
    <source>
        <dbReference type="SAM" id="SignalP"/>
    </source>
</evidence>
<name>A0A369WPQ9_9GAMM</name>
<dbReference type="Pfam" id="PF01435">
    <property type="entry name" value="Peptidase_M48"/>
    <property type="match status" value="1"/>
</dbReference>
<keyword evidence="2" id="KW-0479">Metal-binding</keyword>
<dbReference type="PROSITE" id="PS51257">
    <property type="entry name" value="PROKAR_LIPOPROTEIN"/>
    <property type="match status" value="1"/>
</dbReference>
<feature type="domain" description="Peptidase M48" evidence="8">
    <location>
        <begin position="207"/>
        <end position="346"/>
    </location>
</feature>
<comment type="cofactor">
    <cofactor evidence="6">
        <name>Zn(2+)</name>
        <dbReference type="ChEBI" id="CHEBI:29105"/>
    </cofactor>
    <text evidence="6">Binds 1 zinc ion per subunit.</text>
</comment>
<feature type="chain" id="PRO_5016787179" evidence="7">
    <location>
        <begin position="22"/>
        <end position="370"/>
    </location>
</feature>
<comment type="caution">
    <text evidence="9">The sequence shown here is derived from an EMBL/GenBank/DDBJ whole genome shotgun (WGS) entry which is preliminary data.</text>
</comment>
<dbReference type="AlphaFoldDB" id="A0A369WPQ9"/>
<reference evidence="9 10" key="1">
    <citation type="submission" date="2018-07" db="EMBL/GenBank/DDBJ databases">
        <title>Motiliproteus coralliicola sp. nov., a bacterium isolated from Coral.</title>
        <authorList>
            <person name="Wang G."/>
        </authorList>
    </citation>
    <scope>NUCLEOTIDE SEQUENCE [LARGE SCALE GENOMIC DNA]</scope>
    <source>
        <strain evidence="9 10">C34</strain>
    </source>
</reference>
<keyword evidence="10" id="KW-1185">Reference proteome</keyword>
<organism evidence="9 10">
    <name type="scientific">Motiliproteus coralliicola</name>
    <dbReference type="NCBI Taxonomy" id="2283196"/>
    <lineage>
        <taxon>Bacteria</taxon>
        <taxon>Pseudomonadati</taxon>
        <taxon>Pseudomonadota</taxon>
        <taxon>Gammaproteobacteria</taxon>
        <taxon>Oceanospirillales</taxon>
        <taxon>Oceanospirillaceae</taxon>
        <taxon>Motiliproteus</taxon>
    </lineage>
</organism>
<dbReference type="InterPro" id="IPR036034">
    <property type="entry name" value="PDZ_sf"/>
</dbReference>
<evidence type="ECO:0000256" key="3">
    <source>
        <dbReference type="ARBA" id="ARBA00022801"/>
    </source>
</evidence>
<keyword evidence="5 6" id="KW-0482">Metalloprotease</keyword>
<evidence type="ECO:0000313" key="10">
    <source>
        <dbReference type="Proteomes" id="UP000253769"/>
    </source>
</evidence>
<dbReference type="GO" id="GO:0004222">
    <property type="term" value="F:metalloendopeptidase activity"/>
    <property type="evidence" value="ECO:0007669"/>
    <property type="project" value="InterPro"/>
</dbReference>
<dbReference type="RefSeq" id="WP_114693659.1">
    <property type="nucleotide sequence ID" value="NZ_QQOH01000001.1"/>
</dbReference>
<dbReference type="PANTHER" id="PTHR22726">
    <property type="entry name" value="METALLOENDOPEPTIDASE OMA1"/>
    <property type="match status" value="1"/>
</dbReference>
<dbReference type="SUPFAM" id="SSF50156">
    <property type="entry name" value="PDZ domain-like"/>
    <property type="match status" value="1"/>
</dbReference>
<protein>
    <submittedName>
        <fullName evidence="9">PDZ domain-containing protein</fullName>
    </submittedName>
</protein>
<keyword evidence="7" id="KW-0732">Signal</keyword>
<evidence type="ECO:0000256" key="1">
    <source>
        <dbReference type="ARBA" id="ARBA00022670"/>
    </source>
</evidence>
<dbReference type="GO" id="GO:0046872">
    <property type="term" value="F:metal ion binding"/>
    <property type="evidence" value="ECO:0007669"/>
    <property type="project" value="UniProtKB-KW"/>
</dbReference>
<dbReference type="OrthoDB" id="8775841at2"/>
<dbReference type="CDD" id="cd07342">
    <property type="entry name" value="M48C_Oma1_like"/>
    <property type="match status" value="1"/>
</dbReference>
<dbReference type="GO" id="GO:0016020">
    <property type="term" value="C:membrane"/>
    <property type="evidence" value="ECO:0007669"/>
    <property type="project" value="TreeGrafter"/>
</dbReference>
<feature type="signal peptide" evidence="7">
    <location>
        <begin position="1"/>
        <end position="21"/>
    </location>
</feature>